<evidence type="ECO:0000256" key="3">
    <source>
        <dbReference type="ARBA" id="ARBA00010108"/>
    </source>
</evidence>
<evidence type="ECO:0000256" key="12">
    <source>
        <dbReference type="ARBA" id="ARBA00029960"/>
    </source>
</evidence>
<dbReference type="GO" id="GO:0005739">
    <property type="term" value="C:mitochondrion"/>
    <property type="evidence" value="ECO:0007669"/>
    <property type="project" value="TreeGrafter"/>
</dbReference>
<evidence type="ECO:0000256" key="13">
    <source>
        <dbReference type="ARBA" id="ARBA00047880"/>
    </source>
</evidence>
<dbReference type="InterPro" id="IPR023465">
    <property type="entry name" value="Riboflavin_kinase_dom_sf"/>
</dbReference>
<evidence type="ECO:0000256" key="10">
    <source>
        <dbReference type="ARBA" id="ARBA00022777"/>
    </source>
</evidence>
<dbReference type="EMBL" id="LAEV01000371">
    <property type="protein sequence ID" value="KKA30495.1"/>
    <property type="molecule type" value="Genomic_DNA"/>
</dbReference>
<feature type="region of interest" description="Disordered" evidence="14">
    <location>
        <begin position="43"/>
        <end position="94"/>
    </location>
</feature>
<comment type="catalytic activity">
    <reaction evidence="13">
        <text>riboflavin + ATP = FMN + ADP + H(+)</text>
        <dbReference type="Rhea" id="RHEA:14357"/>
        <dbReference type="ChEBI" id="CHEBI:15378"/>
        <dbReference type="ChEBI" id="CHEBI:30616"/>
        <dbReference type="ChEBI" id="CHEBI:57986"/>
        <dbReference type="ChEBI" id="CHEBI:58210"/>
        <dbReference type="ChEBI" id="CHEBI:456216"/>
        <dbReference type="EC" id="2.7.1.26"/>
    </reaction>
</comment>
<evidence type="ECO:0000256" key="7">
    <source>
        <dbReference type="ARBA" id="ARBA00022643"/>
    </source>
</evidence>
<feature type="compositionally biased region" description="Low complexity" evidence="14">
    <location>
        <begin position="66"/>
        <end position="82"/>
    </location>
</feature>
<dbReference type="GO" id="GO:0009231">
    <property type="term" value="P:riboflavin biosynthetic process"/>
    <property type="evidence" value="ECO:0007669"/>
    <property type="project" value="InterPro"/>
</dbReference>
<gene>
    <name evidence="16" type="ORF">TD95_002067</name>
</gene>
<keyword evidence="7" id="KW-0288">FMN</keyword>
<dbReference type="OrthoDB" id="276388at2759"/>
<dbReference type="InterPro" id="IPR023468">
    <property type="entry name" value="Riboflavin_kinase"/>
</dbReference>
<organism evidence="16 17">
    <name type="scientific">Thielaviopsis punctulata</name>
    <dbReference type="NCBI Taxonomy" id="72032"/>
    <lineage>
        <taxon>Eukaryota</taxon>
        <taxon>Fungi</taxon>
        <taxon>Dikarya</taxon>
        <taxon>Ascomycota</taxon>
        <taxon>Pezizomycotina</taxon>
        <taxon>Sordariomycetes</taxon>
        <taxon>Hypocreomycetidae</taxon>
        <taxon>Microascales</taxon>
        <taxon>Ceratocystidaceae</taxon>
        <taxon>Thielaviopsis</taxon>
    </lineage>
</organism>
<dbReference type="AlphaFoldDB" id="A0A0F4ZJV1"/>
<dbReference type="GO" id="GO:0008531">
    <property type="term" value="F:riboflavin kinase activity"/>
    <property type="evidence" value="ECO:0007669"/>
    <property type="project" value="UniProtKB-EC"/>
</dbReference>
<evidence type="ECO:0000313" key="16">
    <source>
        <dbReference type="EMBL" id="KKA30495.1"/>
    </source>
</evidence>
<dbReference type="GO" id="GO:0005524">
    <property type="term" value="F:ATP binding"/>
    <property type="evidence" value="ECO:0007669"/>
    <property type="project" value="UniProtKB-KW"/>
</dbReference>
<comment type="function">
    <text evidence="1">Catalyzes the phosphorylation of riboflavin (vitamin B2) to form flavin mononucleotide (FMN) coenzyme.</text>
</comment>
<protein>
    <recommendedName>
        <fullName evidence="5">Riboflavin kinase</fullName>
        <ecNumber evidence="4">2.7.1.26</ecNumber>
    </recommendedName>
    <alternativeName>
        <fullName evidence="12">Flavin mononucleotide kinase 1</fullName>
    </alternativeName>
</protein>
<reference evidence="16 17" key="1">
    <citation type="submission" date="2015-03" db="EMBL/GenBank/DDBJ databases">
        <authorList>
            <person name="Radwan O."/>
            <person name="Al-Naeli F.A."/>
            <person name="Rendon G.A."/>
            <person name="Fields C."/>
        </authorList>
    </citation>
    <scope>NUCLEOTIDE SEQUENCE [LARGE SCALE GENOMIC DNA]</scope>
    <source>
        <strain evidence="16">CR-DP1</strain>
    </source>
</reference>
<keyword evidence="8" id="KW-0808">Transferase</keyword>
<dbReference type="InterPro" id="IPR015865">
    <property type="entry name" value="Riboflavin_kinase_bac/euk"/>
</dbReference>
<evidence type="ECO:0000256" key="14">
    <source>
        <dbReference type="SAM" id="MobiDB-lite"/>
    </source>
</evidence>
<comment type="similarity">
    <text evidence="3">Belongs to the flavokinase family.</text>
</comment>
<proteinExistence type="inferred from homology"/>
<evidence type="ECO:0000256" key="11">
    <source>
        <dbReference type="ARBA" id="ARBA00022840"/>
    </source>
</evidence>
<keyword evidence="6" id="KW-0285">Flavoprotein</keyword>
<comment type="caution">
    <text evidence="16">The sequence shown here is derived from an EMBL/GenBank/DDBJ whole genome shotgun (WGS) entry which is preliminary data.</text>
</comment>
<evidence type="ECO:0000259" key="15">
    <source>
        <dbReference type="SMART" id="SM00904"/>
    </source>
</evidence>
<dbReference type="PANTHER" id="PTHR22749:SF6">
    <property type="entry name" value="RIBOFLAVIN KINASE"/>
    <property type="match status" value="1"/>
</dbReference>
<dbReference type="UniPathway" id="UPA00276">
    <property type="reaction ID" value="UER00406"/>
</dbReference>
<evidence type="ECO:0000313" key="17">
    <source>
        <dbReference type="Proteomes" id="UP000033483"/>
    </source>
</evidence>
<keyword evidence="11" id="KW-0067">ATP-binding</keyword>
<evidence type="ECO:0000256" key="2">
    <source>
        <dbReference type="ARBA" id="ARBA00005201"/>
    </source>
</evidence>
<comment type="pathway">
    <text evidence="2">Cofactor biosynthesis; FMN biosynthesis; FMN from riboflavin (ATP route): step 1/1.</text>
</comment>
<evidence type="ECO:0000256" key="9">
    <source>
        <dbReference type="ARBA" id="ARBA00022741"/>
    </source>
</evidence>
<dbReference type="Gene3D" id="2.40.30.30">
    <property type="entry name" value="Riboflavin kinase-like"/>
    <property type="match status" value="1"/>
</dbReference>
<evidence type="ECO:0000256" key="1">
    <source>
        <dbReference type="ARBA" id="ARBA00003572"/>
    </source>
</evidence>
<accession>A0A0F4ZJV1</accession>
<feature type="domain" description="Riboflavin kinase" evidence="15">
    <location>
        <begin position="460"/>
        <end position="601"/>
    </location>
</feature>
<name>A0A0F4ZJV1_9PEZI</name>
<evidence type="ECO:0000256" key="5">
    <source>
        <dbReference type="ARBA" id="ARBA00017394"/>
    </source>
</evidence>
<dbReference type="SUPFAM" id="SSF82114">
    <property type="entry name" value="Riboflavin kinase-like"/>
    <property type="match status" value="1"/>
</dbReference>
<dbReference type="Proteomes" id="UP000033483">
    <property type="component" value="Unassembled WGS sequence"/>
</dbReference>
<dbReference type="GO" id="GO:0009398">
    <property type="term" value="P:FMN biosynthetic process"/>
    <property type="evidence" value="ECO:0007669"/>
    <property type="project" value="UniProtKB-UniPathway"/>
</dbReference>
<dbReference type="PANTHER" id="PTHR22749">
    <property type="entry name" value="RIBOFLAVIN KINASE/FMN ADENYLYLTRANSFERASE"/>
    <property type="match status" value="1"/>
</dbReference>
<evidence type="ECO:0000256" key="6">
    <source>
        <dbReference type="ARBA" id="ARBA00022630"/>
    </source>
</evidence>
<dbReference type="Pfam" id="PF01687">
    <property type="entry name" value="Flavokinase"/>
    <property type="match status" value="1"/>
</dbReference>
<dbReference type="EC" id="2.7.1.26" evidence="4"/>
<evidence type="ECO:0000256" key="8">
    <source>
        <dbReference type="ARBA" id="ARBA00022679"/>
    </source>
</evidence>
<keyword evidence="9" id="KW-0547">Nucleotide-binding</keyword>
<keyword evidence="10" id="KW-0418">Kinase</keyword>
<dbReference type="SMART" id="SM00904">
    <property type="entry name" value="Flavokinase"/>
    <property type="match status" value="1"/>
</dbReference>
<evidence type="ECO:0000256" key="4">
    <source>
        <dbReference type="ARBA" id="ARBA00012105"/>
    </source>
</evidence>
<keyword evidence="17" id="KW-1185">Reference proteome</keyword>
<sequence>MAPSANHAWDQGTFLSNYVYTSNQEVATAGNFPDERLQRHATYSAAGSSPPSPILRKPVESSFRDASSTATCTTTAPSSLTAIPPPPHPAPHNASFLSLHQPHRDLRKVKSAAVLRSAPASPLDPPPPYSIDDASARVPVSVAPLPSPAWEMPPPASPVLPIPLSPGLSSASPMAPAPPAWKAALGEAQFFATGLISRPAESCRHYTIIRHSLALVWYRGPSTSVSISILSDVALPPARRIFLQQKGFSGNAGMALKAMIRTNDSWIEVTPQTRADPAHLKQSDERAVQRDLVRFAKKATGRAATHTPRETCIVRIPASAQDGYFRLVLCDEKKKVLAGCPVFRIASASTDASVVRGASLRTMPLEIGVKVGSTIAAATVSKYTAPITSTVGASIQKIAWKASVATTVGSTVYEASGLDGHIKEHRENYGTAYRERFAAADKGPGMGEEICIVGPDSGPEKPFPVRFEGVVVQGTGLSRQQLNMPTANLRDVPEHIKTKMGGVYIAWARIIADSTQFPGIYDDWNKAIVTIAPPVNMPPTVVPKNKVSVHILEDFDNVSFVGAKVKVMLMTYLRPALRFATIEEVLDVQSKDILATLVCLGRETWEAEQAVDVSRDQQSQKSVSERLTDLRVMVQDRVDKIPIHKIGVRSESIGLKDEAYGAGGLWIPR</sequence>